<feature type="active site" evidence="12">
    <location>
        <position position="391"/>
    </location>
</feature>
<dbReference type="InterPro" id="IPR030874">
    <property type="entry name" value="Cardiolipin_synth_Firmi"/>
</dbReference>
<comment type="caution">
    <text evidence="15">The sequence shown here is derived from an EMBL/GenBank/DDBJ whole genome shotgun (WGS) entry which is preliminary data.</text>
</comment>
<evidence type="ECO:0000256" key="11">
    <source>
        <dbReference type="ARBA" id="ARBA00023264"/>
    </source>
</evidence>
<gene>
    <name evidence="15" type="ORF">B5G41_07670</name>
</gene>
<feature type="active site" evidence="12">
    <location>
        <position position="214"/>
    </location>
</feature>
<dbReference type="OrthoDB" id="9762009at2"/>
<dbReference type="NCBIfam" id="TIGR04265">
    <property type="entry name" value="bac_cardiolipin"/>
    <property type="match status" value="1"/>
</dbReference>
<feature type="domain" description="PLD phosphodiesterase" evidence="14">
    <location>
        <begin position="209"/>
        <end position="236"/>
    </location>
</feature>
<dbReference type="SMART" id="SM00155">
    <property type="entry name" value="PLDc"/>
    <property type="match status" value="2"/>
</dbReference>
<keyword evidence="7 12" id="KW-1133">Transmembrane helix</keyword>
<protein>
    <recommendedName>
        <fullName evidence="12 13">Cardiolipin synthase</fullName>
        <shortName evidence="12">CL synthase</shortName>
        <ecNumber evidence="12 13">2.7.8.-</ecNumber>
    </recommendedName>
</protein>
<organism evidence="15 16">
    <name type="scientific">Alistipes onderdonkii</name>
    <dbReference type="NCBI Taxonomy" id="328813"/>
    <lineage>
        <taxon>Bacteria</taxon>
        <taxon>Pseudomonadati</taxon>
        <taxon>Bacteroidota</taxon>
        <taxon>Bacteroidia</taxon>
        <taxon>Bacteroidales</taxon>
        <taxon>Rikenellaceae</taxon>
        <taxon>Alistipes</taxon>
    </lineage>
</organism>
<comment type="similarity">
    <text evidence="12">Belongs to the phospholipase D family. Cardiolipin synthase subfamily.</text>
</comment>
<name>A0A1Y3QYV2_9BACT</name>
<evidence type="ECO:0000313" key="16">
    <source>
        <dbReference type="Proteomes" id="UP000195772"/>
    </source>
</evidence>
<keyword evidence="6" id="KW-0677">Repeat</keyword>
<dbReference type="InterPro" id="IPR027379">
    <property type="entry name" value="CLS_N"/>
</dbReference>
<evidence type="ECO:0000256" key="8">
    <source>
        <dbReference type="ARBA" id="ARBA00023098"/>
    </source>
</evidence>
<evidence type="ECO:0000256" key="2">
    <source>
        <dbReference type="ARBA" id="ARBA00022475"/>
    </source>
</evidence>
<feature type="transmembrane region" description="Helical" evidence="12">
    <location>
        <begin position="7"/>
        <end position="25"/>
    </location>
</feature>
<dbReference type="GO" id="GO:0008808">
    <property type="term" value="F:cardiolipin synthase activity"/>
    <property type="evidence" value="ECO:0007669"/>
    <property type="project" value="UniProtKB-UniRule"/>
</dbReference>
<keyword evidence="10 12" id="KW-0594">Phospholipid biosynthesis</keyword>
<dbReference type="FunFam" id="3.30.870.10:FF:000014">
    <property type="entry name" value="Cardiolipin synthase"/>
    <property type="match status" value="1"/>
</dbReference>
<feature type="active site" evidence="12">
    <location>
        <position position="389"/>
    </location>
</feature>
<dbReference type="CDD" id="cd09112">
    <property type="entry name" value="PLDc_CLS_2"/>
    <property type="match status" value="1"/>
</dbReference>
<feature type="active site" evidence="12">
    <location>
        <position position="216"/>
    </location>
</feature>
<dbReference type="PROSITE" id="PS50035">
    <property type="entry name" value="PLD"/>
    <property type="match status" value="2"/>
</dbReference>
<dbReference type="EC" id="2.7.8.-" evidence="12 13"/>
<feature type="domain" description="PLD phosphodiesterase" evidence="14">
    <location>
        <begin position="384"/>
        <end position="411"/>
    </location>
</feature>
<dbReference type="PANTHER" id="PTHR21248:SF22">
    <property type="entry name" value="PHOSPHOLIPASE D"/>
    <property type="match status" value="1"/>
</dbReference>
<evidence type="ECO:0000256" key="1">
    <source>
        <dbReference type="ARBA" id="ARBA00004651"/>
    </source>
</evidence>
<dbReference type="AlphaFoldDB" id="A0A1Y3QYV2"/>
<dbReference type="Proteomes" id="UP000195772">
    <property type="component" value="Unassembled WGS sequence"/>
</dbReference>
<keyword evidence="8 12" id="KW-0443">Lipid metabolism</keyword>
<feature type="active site" evidence="12">
    <location>
        <position position="221"/>
    </location>
</feature>
<evidence type="ECO:0000256" key="6">
    <source>
        <dbReference type="ARBA" id="ARBA00022737"/>
    </source>
</evidence>
<comment type="subcellular location">
    <subcellularLocation>
        <location evidence="1 12">Cell membrane</location>
        <topology evidence="1 12">Multi-pass membrane protein</topology>
    </subcellularLocation>
</comment>
<keyword evidence="2 12" id="KW-1003">Cell membrane</keyword>
<evidence type="ECO:0000256" key="10">
    <source>
        <dbReference type="ARBA" id="ARBA00023209"/>
    </source>
</evidence>
<feature type="transmembrane region" description="Helical" evidence="12">
    <location>
        <begin position="37"/>
        <end position="55"/>
    </location>
</feature>
<accession>A0A1Y3QYV2</accession>
<dbReference type="GO" id="GO:0005886">
    <property type="term" value="C:plasma membrane"/>
    <property type="evidence" value="ECO:0007669"/>
    <property type="project" value="UniProtKB-SubCell"/>
</dbReference>
<keyword evidence="9 12" id="KW-0472">Membrane</keyword>
<evidence type="ECO:0000256" key="3">
    <source>
        <dbReference type="ARBA" id="ARBA00022516"/>
    </source>
</evidence>
<evidence type="ECO:0000256" key="9">
    <source>
        <dbReference type="ARBA" id="ARBA00023136"/>
    </source>
</evidence>
<dbReference type="Gene3D" id="3.30.870.10">
    <property type="entry name" value="Endonuclease Chain A"/>
    <property type="match status" value="2"/>
</dbReference>
<comment type="catalytic activity">
    <reaction evidence="12">
        <text>2 a 1,2-diacyl-sn-glycero-3-phospho-(1'-sn-glycerol) = a cardiolipin + glycerol</text>
        <dbReference type="Rhea" id="RHEA:31451"/>
        <dbReference type="ChEBI" id="CHEBI:17754"/>
        <dbReference type="ChEBI" id="CHEBI:62237"/>
        <dbReference type="ChEBI" id="CHEBI:64716"/>
    </reaction>
</comment>
<evidence type="ECO:0000256" key="5">
    <source>
        <dbReference type="ARBA" id="ARBA00022692"/>
    </source>
</evidence>
<evidence type="ECO:0000256" key="7">
    <source>
        <dbReference type="ARBA" id="ARBA00022989"/>
    </source>
</evidence>
<dbReference type="InterPro" id="IPR022924">
    <property type="entry name" value="Cardiolipin_synthase"/>
</dbReference>
<keyword evidence="5 12" id="KW-0812">Transmembrane</keyword>
<dbReference type="Pfam" id="PF13396">
    <property type="entry name" value="PLDc_N"/>
    <property type="match status" value="1"/>
</dbReference>
<proteinExistence type="inferred from homology"/>
<dbReference type="InterPro" id="IPR025202">
    <property type="entry name" value="PLD-like_dom"/>
</dbReference>
<dbReference type="EMBL" id="NFHB01000004">
    <property type="protein sequence ID" value="OUN03557.1"/>
    <property type="molecule type" value="Genomic_DNA"/>
</dbReference>
<evidence type="ECO:0000256" key="4">
    <source>
        <dbReference type="ARBA" id="ARBA00022679"/>
    </source>
</evidence>
<evidence type="ECO:0000259" key="14">
    <source>
        <dbReference type="PROSITE" id="PS50035"/>
    </source>
</evidence>
<evidence type="ECO:0000256" key="12">
    <source>
        <dbReference type="HAMAP-Rule" id="MF_01916"/>
    </source>
</evidence>
<evidence type="ECO:0000313" key="15">
    <source>
        <dbReference type="EMBL" id="OUN03557.1"/>
    </source>
</evidence>
<dbReference type="eggNOG" id="COG1502">
    <property type="taxonomic scope" value="Bacteria"/>
</dbReference>
<sequence>MQQILTYFFLVVYSITILGIILVIITENRNPLKTLPWIIVLVLAPVVGLVFYFFFGQNLSKQRIISRRTRKRITMQLEEPEHTEGPGIPPRYRPLASLLLNTLHSVPLYGSRIAVYTDGKSKMEALMEEIARARHHIHIQYYILNDDQTGCRLRDALVAKAREGVRVRILYDDVGSRGAKNSFFKRMRDAGIEVYAFLHVKFPLFTSKVNYRNHRKIVVIDGRVGFIGGMNIADRYVRGTQWGTWRDTHFRIEGSGAAGLQASFLSDWSATTKTHISGPDYYPPAGHFTDDILQIAPSGPFGKWRALLQADSYAIARARQRIWIQTPYYLPSDVLNTALHEAALAGIDVHLMLPARSDSKVVDLATHSYLDDMMKAGVKISFYTPGFLHSKLLIIDDMLSVIGSANMDFRSFEHNFEINAFVYDREFASRMAAIFEDDLAHCHTVTPGEWFTRPRTRRVAESLMRVFSPLL</sequence>
<dbReference type="HAMAP" id="MF_01916">
    <property type="entry name" value="Cardiolipin_synth_Cls"/>
    <property type="match status" value="1"/>
</dbReference>
<evidence type="ECO:0000256" key="13">
    <source>
        <dbReference type="NCBIfam" id="TIGR04265"/>
    </source>
</evidence>
<dbReference type="CDD" id="cd09110">
    <property type="entry name" value="PLDc_CLS_1"/>
    <property type="match status" value="1"/>
</dbReference>
<feature type="active site" evidence="12">
    <location>
        <position position="396"/>
    </location>
</feature>
<reference evidence="16" key="1">
    <citation type="submission" date="2017-04" db="EMBL/GenBank/DDBJ databases">
        <title>Function of individual gut microbiota members based on whole genome sequencing of pure cultures obtained from chicken caecum.</title>
        <authorList>
            <person name="Medvecky M."/>
            <person name="Cejkova D."/>
            <person name="Polansky O."/>
            <person name="Karasova D."/>
            <person name="Kubasova T."/>
            <person name="Cizek A."/>
            <person name="Rychlik I."/>
        </authorList>
    </citation>
    <scope>NUCLEOTIDE SEQUENCE [LARGE SCALE GENOMIC DNA]</scope>
    <source>
        <strain evidence="16">An90</strain>
    </source>
</reference>
<dbReference type="GO" id="GO:0032049">
    <property type="term" value="P:cardiolipin biosynthetic process"/>
    <property type="evidence" value="ECO:0007669"/>
    <property type="project" value="UniProtKB-UniRule"/>
</dbReference>
<dbReference type="InterPro" id="IPR001736">
    <property type="entry name" value="PLipase_D/transphosphatidylase"/>
</dbReference>
<dbReference type="SUPFAM" id="SSF56024">
    <property type="entry name" value="Phospholipase D/nuclease"/>
    <property type="match status" value="2"/>
</dbReference>
<keyword evidence="11 12" id="KW-1208">Phospholipid metabolism</keyword>
<keyword evidence="3 12" id="KW-0444">Lipid biosynthesis</keyword>
<keyword evidence="4 12" id="KW-0808">Transferase</keyword>
<dbReference type="RefSeq" id="WP_087402168.1">
    <property type="nucleotide sequence ID" value="NZ_NFHB01000004.1"/>
</dbReference>
<dbReference type="PANTHER" id="PTHR21248">
    <property type="entry name" value="CARDIOLIPIN SYNTHASE"/>
    <property type="match status" value="1"/>
</dbReference>
<comment type="function">
    <text evidence="12">Catalyzes the reversible phosphatidyl group transfer from one phosphatidylglycerol molecule to another to form cardiolipin (CL) (diphosphatidylglycerol) and glycerol.</text>
</comment>
<dbReference type="Pfam" id="PF13091">
    <property type="entry name" value="PLDc_2"/>
    <property type="match status" value="2"/>
</dbReference>